<feature type="binding site" evidence="2">
    <location>
        <begin position="18"/>
        <end position="25"/>
    </location>
    <ligand>
        <name>substrate</name>
    </ligand>
</feature>
<proteinExistence type="predicted"/>
<sequence>MSSVAVQDGGQLHFLFVRHGETQDNIDRILQGLRDTSLTDKGLREAGVLAEKLQDQRVDAVYHSPLIRMVQTIQPILAHRSDVTVQADSDLTGQALGELEGGSYDTIDMSNPRSADGQPGVELFDDFVSRVKRSFSRTVGTESRRVGEQDRVVLIATHGVAITSLFKALEASPSCDGFNAKVAIRGPEAYEVRWTDSDDVAKLVVPRPAELPVSDGSLDWSALSGQPFLIERWGKKEKAL</sequence>
<dbReference type="Pfam" id="PF00300">
    <property type="entry name" value="His_Phos_1"/>
    <property type="match status" value="1"/>
</dbReference>
<reference evidence="3" key="1">
    <citation type="submission" date="2022-10" db="EMBL/GenBank/DDBJ databases">
        <title>Culturing micro-colonial fungi from biological soil crusts in the Mojave desert and describing Neophaeococcomyces mojavensis, and introducing the new genera and species Taxawa tesnikishii.</title>
        <authorList>
            <person name="Kurbessoian T."/>
            <person name="Stajich J.E."/>
        </authorList>
    </citation>
    <scope>NUCLEOTIDE SEQUENCE</scope>
    <source>
        <strain evidence="3">TK_41</strain>
    </source>
</reference>
<dbReference type="GO" id="GO:0043456">
    <property type="term" value="P:regulation of pentose-phosphate shunt"/>
    <property type="evidence" value="ECO:0007669"/>
    <property type="project" value="TreeGrafter"/>
</dbReference>
<dbReference type="PANTHER" id="PTHR46517">
    <property type="entry name" value="FRUCTOSE-2,6-BISPHOSPHATASE TIGAR"/>
    <property type="match status" value="1"/>
</dbReference>
<dbReference type="AlphaFoldDB" id="A0AA38WWB1"/>
<evidence type="ECO:0000256" key="2">
    <source>
        <dbReference type="PIRSR" id="PIRSR613078-2"/>
    </source>
</evidence>
<dbReference type="PANTHER" id="PTHR46517:SF1">
    <property type="entry name" value="FRUCTOSE-2,6-BISPHOSPHATASE TIGAR"/>
    <property type="match status" value="1"/>
</dbReference>
<organism evidence="3 4">
    <name type="scientific">Cladophialophora chaetospira</name>
    <dbReference type="NCBI Taxonomy" id="386627"/>
    <lineage>
        <taxon>Eukaryota</taxon>
        <taxon>Fungi</taxon>
        <taxon>Dikarya</taxon>
        <taxon>Ascomycota</taxon>
        <taxon>Pezizomycotina</taxon>
        <taxon>Eurotiomycetes</taxon>
        <taxon>Chaetothyriomycetidae</taxon>
        <taxon>Chaetothyriales</taxon>
        <taxon>Herpotrichiellaceae</taxon>
        <taxon>Cladophialophora</taxon>
    </lineage>
</organism>
<evidence type="ECO:0000256" key="1">
    <source>
        <dbReference type="ARBA" id="ARBA00022801"/>
    </source>
</evidence>
<comment type="caution">
    <text evidence="3">The sequence shown here is derived from an EMBL/GenBank/DDBJ whole genome shotgun (WGS) entry which is preliminary data.</text>
</comment>
<evidence type="ECO:0008006" key="5">
    <source>
        <dbReference type="Google" id="ProtNLM"/>
    </source>
</evidence>
<name>A0AA38WWB1_9EURO</name>
<dbReference type="Gene3D" id="3.40.50.1240">
    <property type="entry name" value="Phosphoglycerate mutase-like"/>
    <property type="match status" value="1"/>
</dbReference>
<dbReference type="EMBL" id="JAPDRK010000027">
    <property type="protein sequence ID" value="KAJ9602307.1"/>
    <property type="molecule type" value="Genomic_DNA"/>
</dbReference>
<dbReference type="InterPro" id="IPR029033">
    <property type="entry name" value="His_PPase_superfam"/>
</dbReference>
<dbReference type="CDD" id="cd07067">
    <property type="entry name" value="HP_PGM_like"/>
    <property type="match status" value="1"/>
</dbReference>
<dbReference type="Proteomes" id="UP001172673">
    <property type="component" value="Unassembled WGS sequence"/>
</dbReference>
<accession>A0AA38WWB1</accession>
<protein>
    <recommendedName>
        <fullName evidence="5">Phosphoglycerate mutase</fullName>
    </recommendedName>
</protein>
<gene>
    <name evidence="3" type="ORF">H2200_013162</name>
</gene>
<dbReference type="GO" id="GO:0045820">
    <property type="term" value="P:negative regulation of glycolytic process"/>
    <property type="evidence" value="ECO:0007669"/>
    <property type="project" value="TreeGrafter"/>
</dbReference>
<keyword evidence="4" id="KW-1185">Reference proteome</keyword>
<dbReference type="InterPro" id="IPR051695">
    <property type="entry name" value="Phosphoglycerate_Mutase"/>
</dbReference>
<evidence type="ECO:0000313" key="3">
    <source>
        <dbReference type="EMBL" id="KAJ9602307.1"/>
    </source>
</evidence>
<dbReference type="InterPro" id="IPR013078">
    <property type="entry name" value="His_Pase_superF_clade-1"/>
</dbReference>
<dbReference type="GO" id="GO:0004331">
    <property type="term" value="F:fructose-2,6-bisphosphate 2-phosphatase activity"/>
    <property type="evidence" value="ECO:0007669"/>
    <property type="project" value="TreeGrafter"/>
</dbReference>
<dbReference type="SMART" id="SM00855">
    <property type="entry name" value="PGAM"/>
    <property type="match status" value="1"/>
</dbReference>
<dbReference type="GO" id="GO:0005829">
    <property type="term" value="C:cytosol"/>
    <property type="evidence" value="ECO:0007669"/>
    <property type="project" value="TreeGrafter"/>
</dbReference>
<feature type="binding site" evidence="2">
    <location>
        <position position="68"/>
    </location>
    <ligand>
        <name>substrate</name>
    </ligand>
</feature>
<evidence type="ECO:0000313" key="4">
    <source>
        <dbReference type="Proteomes" id="UP001172673"/>
    </source>
</evidence>
<dbReference type="SUPFAM" id="SSF53254">
    <property type="entry name" value="Phosphoglycerate mutase-like"/>
    <property type="match status" value="1"/>
</dbReference>
<keyword evidence="1" id="KW-0378">Hydrolase</keyword>